<comment type="caution">
    <text evidence="4">The sequence shown here is derived from an EMBL/GenBank/DDBJ whole genome shotgun (WGS) entry which is preliminary data.</text>
</comment>
<dbReference type="PANTHER" id="PTHR43344">
    <property type="entry name" value="PHOSPHOSERINE PHOSPHATASE"/>
    <property type="match status" value="1"/>
</dbReference>
<dbReference type="GO" id="GO:0046872">
    <property type="term" value="F:metal ion binding"/>
    <property type="evidence" value="ECO:0007669"/>
    <property type="project" value="UniProtKB-KW"/>
</dbReference>
<dbReference type="AlphaFoldDB" id="A0A520MPY9"/>
<protein>
    <submittedName>
        <fullName evidence="4">HAD family hydrolase</fullName>
    </submittedName>
</protein>
<dbReference type="InterPro" id="IPR023214">
    <property type="entry name" value="HAD_sf"/>
</dbReference>
<organism evidence="4 5">
    <name type="scientific">SAR86 cluster bacterium</name>
    <dbReference type="NCBI Taxonomy" id="2030880"/>
    <lineage>
        <taxon>Bacteria</taxon>
        <taxon>Pseudomonadati</taxon>
        <taxon>Pseudomonadota</taxon>
        <taxon>Gammaproteobacteria</taxon>
        <taxon>SAR86 cluster</taxon>
    </lineage>
</organism>
<dbReference type="EMBL" id="SHBI01000001">
    <property type="protein sequence ID" value="RZO23265.1"/>
    <property type="molecule type" value="Genomic_DNA"/>
</dbReference>
<keyword evidence="3" id="KW-0460">Magnesium</keyword>
<dbReference type="InterPro" id="IPR036412">
    <property type="entry name" value="HAD-like_sf"/>
</dbReference>
<sequence>MKLTIFDLDNTILRGDSDYSWIQFLIEKEIVDVKKYKDKNDYFFNQYNQGTLDIYEYSSFAIGSFIEIGKEKISVIFEEYLSSVIEPMINVYALRLIHEHYENNDELLLASATNKILVDIIAKRLDFKNVIATIPETVDGELTGRIIKPAALGEGKLKLVREWMLENNFINFDGTTFYSDSINDLPLLCAVEKAVGVNPDSKLRHECISRGWEIIDLP</sequence>
<dbReference type="Gene3D" id="3.40.50.1000">
    <property type="entry name" value="HAD superfamily/HAD-like"/>
    <property type="match status" value="1"/>
</dbReference>
<dbReference type="SUPFAM" id="SSF56784">
    <property type="entry name" value="HAD-like"/>
    <property type="match status" value="1"/>
</dbReference>
<evidence type="ECO:0000256" key="2">
    <source>
        <dbReference type="ARBA" id="ARBA00022801"/>
    </source>
</evidence>
<evidence type="ECO:0000313" key="4">
    <source>
        <dbReference type="EMBL" id="RZO23265.1"/>
    </source>
</evidence>
<accession>A0A520MPY9</accession>
<dbReference type="InterPro" id="IPR050582">
    <property type="entry name" value="HAD-like_SerB"/>
</dbReference>
<evidence type="ECO:0000256" key="3">
    <source>
        <dbReference type="ARBA" id="ARBA00022842"/>
    </source>
</evidence>
<dbReference type="GO" id="GO:0016787">
    <property type="term" value="F:hydrolase activity"/>
    <property type="evidence" value="ECO:0007669"/>
    <property type="project" value="UniProtKB-KW"/>
</dbReference>
<evidence type="ECO:0000313" key="5">
    <source>
        <dbReference type="Proteomes" id="UP000315782"/>
    </source>
</evidence>
<proteinExistence type="predicted"/>
<dbReference type="NCBIfam" id="TIGR01490">
    <property type="entry name" value="HAD-SF-IB-hyp1"/>
    <property type="match status" value="1"/>
</dbReference>
<dbReference type="Proteomes" id="UP000315782">
    <property type="component" value="Unassembled WGS sequence"/>
</dbReference>
<reference evidence="4 5" key="1">
    <citation type="submission" date="2019-02" db="EMBL/GenBank/DDBJ databases">
        <title>Prokaryotic population dynamics and viral predation in marine succession experiment using metagenomics: the confinement effect.</title>
        <authorList>
            <person name="Haro-Moreno J.M."/>
            <person name="Rodriguez-Valera F."/>
            <person name="Lopez-Perez M."/>
        </authorList>
    </citation>
    <scope>NUCLEOTIDE SEQUENCE [LARGE SCALE GENOMIC DNA]</scope>
    <source>
        <strain evidence="4">MED-G163</strain>
    </source>
</reference>
<dbReference type="InterPro" id="IPR006385">
    <property type="entry name" value="HAD_hydro_SerB1"/>
</dbReference>
<dbReference type="Gene3D" id="1.20.1440.100">
    <property type="entry name" value="SG protein - dephosphorylation function"/>
    <property type="match status" value="1"/>
</dbReference>
<dbReference type="CDD" id="cd02612">
    <property type="entry name" value="HAD_PGPPase"/>
    <property type="match status" value="1"/>
</dbReference>
<gene>
    <name evidence="4" type="ORF">EVA96_00415</name>
</gene>
<evidence type="ECO:0000256" key="1">
    <source>
        <dbReference type="ARBA" id="ARBA00022723"/>
    </source>
</evidence>
<keyword evidence="1" id="KW-0479">Metal-binding</keyword>
<dbReference type="PANTHER" id="PTHR43344:SF13">
    <property type="entry name" value="PHOSPHATASE RV3661-RELATED"/>
    <property type="match status" value="1"/>
</dbReference>
<name>A0A520MPY9_9GAMM</name>
<dbReference type="NCBIfam" id="TIGR01488">
    <property type="entry name" value="HAD-SF-IB"/>
    <property type="match status" value="1"/>
</dbReference>
<dbReference type="Pfam" id="PF12710">
    <property type="entry name" value="HAD"/>
    <property type="match status" value="1"/>
</dbReference>
<keyword evidence="2 4" id="KW-0378">Hydrolase</keyword>